<dbReference type="AlphaFoldDB" id="A0A225UM20"/>
<name>A0A225UM20_9STRA</name>
<dbReference type="EMBL" id="NBNE01015079">
    <property type="protein sequence ID" value="OWY93998.1"/>
    <property type="molecule type" value="Genomic_DNA"/>
</dbReference>
<accession>A0A225UM20</accession>
<sequence>MDWSAEYAKAADGDAEETAALAFLDLLLTHEGGEWWRKVRAKKELSEEDKKQLKTLKKRLAAVGSQLIVQLPELNASVDSKRVAKVRVLQLQLVCRMLRYGVQKKAQRK</sequence>
<keyword evidence="2" id="KW-1185">Reference proteome</keyword>
<comment type="caution">
    <text evidence="1">The sequence shown here is derived from an EMBL/GenBank/DDBJ whole genome shotgun (WGS) entry which is preliminary data.</text>
</comment>
<organism evidence="1 2">
    <name type="scientific">Phytophthora megakarya</name>
    <dbReference type="NCBI Taxonomy" id="4795"/>
    <lineage>
        <taxon>Eukaryota</taxon>
        <taxon>Sar</taxon>
        <taxon>Stramenopiles</taxon>
        <taxon>Oomycota</taxon>
        <taxon>Peronosporomycetes</taxon>
        <taxon>Peronosporales</taxon>
        <taxon>Peronosporaceae</taxon>
        <taxon>Phytophthora</taxon>
    </lineage>
</organism>
<evidence type="ECO:0000313" key="1">
    <source>
        <dbReference type="EMBL" id="OWY93998.1"/>
    </source>
</evidence>
<gene>
    <name evidence="1" type="ORF">PHMEG_00036404</name>
</gene>
<reference evidence="2" key="1">
    <citation type="submission" date="2017-03" db="EMBL/GenBank/DDBJ databases">
        <title>Phytopthora megakarya and P. palmivora, two closely related causual agents of cacao black pod achieved similar genome size and gene model numbers by different mechanisms.</title>
        <authorList>
            <person name="Ali S."/>
            <person name="Shao J."/>
            <person name="Larry D.J."/>
            <person name="Kronmiller B."/>
            <person name="Shen D."/>
            <person name="Strem M.D."/>
            <person name="Melnick R.L."/>
            <person name="Guiltinan M.J."/>
            <person name="Tyler B.M."/>
            <person name="Meinhardt L.W."/>
            <person name="Bailey B.A."/>
        </authorList>
    </citation>
    <scope>NUCLEOTIDE SEQUENCE [LARGE SCALE GENOMIC DNA]</scope>
    <source>
        <strain evidence="2">zdho120</strain>
    </source>
</reference>
<feature type="non-terminal residue" evidence="1">
    <location>
        <position position="109"/>
    </location>
</feature>
<evidence type="ECO:0000313" key="2">
    <source>
        <dbReference type="Proteomes" id="UP000198211"/>
    </source>
</evidence>
<proteinExistence type="predicted"/>
<dbReference type="OrthoDB" id="128235at2759"/>
<protein>
    <submittedName>
        <fullName evidence="1">Uncharacterized protein</fullName>
    </submittedName>
</protein>
<dbReference type="Proteomes" id="UP000198211">
    <property type="component" value="Unassembled WGS sequence"/>
</dbReference>